<dbReference type="Proteomes" id="UP000597877">
    <property type="component" value="Unassembled WGS sequence"/>
</dbReference>
<reference evidence="1 2" key="1">
    <citation type="submission" date="2020-08" db="EMBL/GenBank/DDBJ databases">
        <title>Genome public.</title>
        <authorList>
            <person name="Liu C."/>
            <person name="Sun Q."/>
        </authorList>
    </citation>
    <scope>NUCLEOTIDE SEQUENCE [LARGE SCALE GENOMIC DNA]</scope>
    <source>
        <strain evidence="1 2">BX4</strain>
    </source>
</reference>
<dbReference type="PANTHER" id="PTHR48100:SF1">
    <property type="entry name" value="HISTIDINE PHOSPHATASE FAMILY PROTEIN-RELATED"/>
    <property type="match status" value="1"/>
</dbReference>
<dbReference type="Gene3D" id="3.40.50.1240">
    <property type="entry name" value="Phosphoglycerate mutase-like"/>
    <property type="match status" value="1"/>
</dbReference>
<gene>
    <name evidence="1" type="ORF">H8S00_09275</name>
</gene>
<protein>
    <submittedName>
        <fullName evidence="1">Histidine phosphatase family protein</fullName>
    </submittedName>
</protein>
<name>A0ABR7F4Q9_9FIRM</name>
<dbReference type="Pfam" id="PF00300">
    <property type="entry name" value="His_Phos_1"/>
    <property type="match status" value="1"/>
</dbReference>
<dbReference type="EMBL" id="JACOOZ010000006">
    <property type="protein sequence ID" value="MBC5668172.1"/>
    <property type="molecule type" value="Genomic_DNA"/>
</dbReference>
<dbReference type="PANTHER" id="PTHR48100">
    <property type="entry name" value="BROAD-SPECIFICITY PHOSPHATASE YOR283W-RELATED"/>
    <property type="match status" value="1"/>
</dbReference>
<keyword evidence="2" id="KW-1185">Reference proteome</keyword>
<accession>A0ABR7F4Q9</accession>
<dbReference type="InterPro" id="IPR013078">
    <property type="entry name" value="His_Pase_superF_clade-1"/>
</dbReference>
<dbReference type="InterPro" id="IPR029033">
    <property type="entry name" value="His_PPase_superfam"/>
</dbReference>
<dbReference type="InterPro" id="IPR050275">
    <property type="entry name" value="PGM_Phosphatase"/>
</dbReference>
<evidence type="ECO:0000313" key="2">
    <source>
        <dbReference type="Proteomes" id="UP000597877"/>
    </source>
</evidence>
<proteinExistence type="predicted"/>
<dbReference type="CDD" id="cd07067">
    <property type="entry name" value="HP_PGM_like"/>
    <property type="match status" value="1"/>
</dbReference>
<organism evidence="1 2">
    <name type="scientific">Eubacterium segne</name>
    <dbReference type="NCBI Taxonomy" id="2763045"/>
    <lineage>
        <taxon>Bacteria</taxon>
        <taxon>Bacillati</taxon>
        <taxon>Bacillota</taxon>
        <taxon>Clostridia</taxon>
        <taxon>Eubacteriales</taxon>
        <taxon>Eubacteriaceae</taxon>
        <taxon>Eubacterium</taxon>
    </lineage>
</organism>
<dbReference type="SMART" id="SM00855">
    <property type="entry name" value="PGAM"/>
    <property type="match status" value="1"/>
</dbReference>
<comment type="caution">
    <text evidence="1">The sequence shown here is derived from an EMBL/GenBank/DDBJ whole genome shotgun (WGS) entry which is preliminary data.</text>
</comment>
<sequence>MNIYLIRHGRQNSRLCNVDVELSKEGREQADLLGKRLEKYDIDAVYSSQLIRAKETADIINSHLNKPRFIDERWQEADFGGMTGLSNEEMKEKYGDYLENRAKMIEDMPYPDGGENCRMVFERSFEALKDLIKEPYKNVCVVTHGGVLRALITGIIGADYKNWLTIGRQIENCSISHILYDEKMGTFHIERLNDFAHFEDKDYLLRKHFGSGFFNMKDIKK</sequence>
<dbReference type="RefSeq" id="WP_186840450.1">
    <property type="nucleotide sequence ID" value="NZ_JACOOZ010000006.1"/>
</dbReference>
<evidence type="ECO:0000313" key="1">
    <source>
        <dbReference type="EMBL" id="MBC5668172.1"/>
    </source>
</evidence>
<dbReference type="SUPFAM" id="SSF53254">
    <property type="entry name" value="Phosphoglycerate mutase-like"/>
    <property type="match status" value="1"/>
</dbReference>